<dbReference type="Pfam" id="PF03659">
    <property type="entry name" value="Glyco_hydro_71"/>
    <property type="match status" value="1"/>
</dbReference>
<reference evidence="3 4" key="1">
    <citation type="submission" date="2019-01" db="EMBL/GenBank/DDBJ databases">
        <title>Draft genome sequence of Psathyrella aberdarensis IHI B618.</title>
        <authorList>
            <person name="Buettner E."/>
            <person name="Kellner H."/>
        </authorList>
    </citation>
    <scope>NUCLEOTIDE SEQUENCE [LARGE SCALE GENOMIC DNA]</scope>
    <source>
        <strain evidence="3 4">IHI B618</strain>
    </source>
</reference>
<organism evidence="3 4">
    <name type="scientific">Candolleomyces aberdarensis</name>
    <dbReference type="NCBI Taxonomy" id="2316362"/>
    <lineage>
        <taxon>Eukaryota</taxon>
        <taxon>Fungi</taxon>
        <taxon>Dikarya</taxon>
        <taxon>Basidiomycota</taxon>
        <taxon>Agaricomycotina</taxon>
        <taxon>Agaricomycetes</taxon>
        <taxon>Agaricomycetidae</taxon>
        <taxon>Agaricales</taxon>
        <taxon>Agaricineae</taxon>
        <taxon>Psathyrellaceae</taxon>
        <taxon>Candolleomyces</taxon>
    </lineage>
</organism>
<dbReference type="GO" id="GO:0051118">
    <property type="term" value="F:glucan endo-1,3-alpha-glucosidase activity"/>
    <property type="evidence" value="ECO:0007669"/>
    <property type="project" value="InterPro"/>
</dbReference>
<comment type="caution">
    <text evidence="3">The sequence shown here is derived from an EMBL/GenBank/DDBJ whole genome shotgun (WGS) entry which is preliminary data.</text>
</comment>
<evidence type="ECO:0000313" key="4">
    <source>
        <dbReference type="Proteomes" id="UP000290288"/>
    </source>
</evidence>
<evidence type="ECO:0000313" key="3">
    <source>
        <dbReference type="EMBL" id="RXW20444.1"/>
    </source>
</evidence>
<proteinExistence type="inferred from homology"/>
<dbReference type="SUPFAM" id="SSF53474">
    <property type="entry name" value="alpha/beta-Hydrolases"/>
    <property type="match status" value="1"/>
</dbReference>
<dbReference type="PANTHER" id="PTHR43248:SF2">
    <property type="entry name" value="PROLYL AMINOPEPTIDASE"/>
    <property type="match status" value="1"/>
</dbReference>
<dbReference type="EMBL" id="SDEE01000149">
    <property type="protein sequence ID" value="RXW20444.1"/>
    <property type="molecule type" value="Genomic_DNA"/>
</dbReference>
<keyword evidence="2" id="KW-0378">Hydrolase</keyword>
<evidence type="ECO:0000256" key="2">
    <source>
        <dbReference type="ARBA" id="ARBA00022801"/>
    </source>
</evidence>
<dbReference type="AlphaFoldDB" id="A0A4Q2DN98"/>
<evidence type="ECO:0008006" key="5">
    <source>
        <dbReference type="Google" id="ProtNLM"/>
    </source>
</evidence>
<comment type="similarity">
    <text evidence="1">Belongs to the peptidase S33 family.</text>
</comment>
<name>A0A4Q2DN98_9AGAR</name>
<keyword evidence="4" id="KW-1185">Reference proteome</keyword>
<sequence length="816" mass="92603">MITCTTEPNPIQFYYITMSNLETYTIKDDLKVIERYFDLPLDHSDPEGPGGKIRVFARHVIPLDIAKSVETQEKLPFLPANVKTPQEIANYLKFFRADSIVKDCEAIRKILLGDKPNEEDRKWTTLGQSFGGFVTLTYLSFHPEGLKESFITGGLAPVALGDPDRVYQLCVPKLATRNEVYYNKYPADVARVRRIMAFLESSKVVLPNGGTLSPVRFQQLGLEFGMQGGIDNVHQIVLRASSDIDIFKKLSFKTLQTIERSGMDGNPLRASRWSGKRALEANSQFSWSHVKTLQDSEPVYFTAEMMPPEMFDDYVGLQPWKEVAHILAEDDSWGPLYDLDQLARNEVKVSAVTYYDDIYSQMFYEDSIDEQPFVEEYGGRAATNFQSPDGQSRFVFAHFMVGNTFPYSVDDWLADLKLASSSLLDGFVLNVGWEDWQRDRVADCFRAAAKLPESTRFSFIFSFDMTSIPGNSAGDVQYLKAYYETHARNPRMFKHPRTGGATISTFSGENCTFGQGSMENGWAYVKRELSAIAPAYFIPAFFINPARYPGITAMDGAFNWNGGWPVNINASSSRQDIENPRLDSDNEHLQTLSGGRTFMAAVSPWFFTHYGPNSWNKNWIYRGDDWLFVRRWQQLVSMRDRIDIVQVISWNDYGESHYIGPIKGAQPNSQAWVDGYPHDAWLALNAYFTAAFKKGAYPPIKKDQIFMWARPHPKAANAPDHVPRPNNWQLTDDKIWVVVFTTAPSKVELYTRNDRKMVFDVPAGMTKLSRDSEPDGGMRGTIVRDAKVVADCSPIGYRYETRPGVYNFNVAVAMSQ</sequence>
<dbReference type="CDD" id="cd11577">
    <property type="entry name" value="GH71"/>
    <property type="match status" value="1"/>
</dbReference>
<dbReference type="InterPro" id="IPR005197">
    <property type="entry name" value="Glyco_hydro_71"/>
</dbReference>
<dbReference type="PANTHER" id="PTHR43248">
    <property type="entry name" value="2-SUCCINYL-6-HYDROXY-2,4-CYCLOHEXADIENE-1-CARBOXYLATE SYNTHASE"/>
    <property type="match status" value="1"/>
</dbReference>
<accession>A0A4Q2DN98</accession>
<dbReference type="InterPro" id="IPR051601">
    <property type="entry name" value="Serine_prot/Carboxylest_S33"/>
</dbReference>
<evidence type="ECO:0000256" key="1">
    <source>
        <dbReference type="ARBA" id="ARBA00010088"/>
    </source>
</evidence>
<dbReference type="STRING" id="2316362.A0A4Q2DN98"/>
<gene>
    <name evidence="3" type="ORF">EST38_g5421</name>
</gene>
<dbReference type="Proteomes" id="UP000290288">
    <property type="component" value="Unassembled WGS sequence"/>
</dbReference>
<dbReference type="InterPro" id="IPR029058">
    <property type="entry name" value="AB_hydrolase_fold"/>
</dbReference>
<dbReference type="Gene3D" id="3.20.20.80">
    <property type="entry name" value="Glycosidases"/>
    <property type="match status" value="1"/>
</dbReference>
<dbReference type="OrthoDB" id="3257981at2759"/>
<protein>
    <recommendedName>
        <fullName evidence="5">Glycoside hydrolase family 71 protein</fullName>
    </recommendedName>
</protein>